<protein>
    <submittedName>
        <fullName evidence="1">DNA-binding protein</fullName>
    </submittedName>
</protein>
<dbReference type="EMBL" id="VUMI01000032">
    <property type="protein sequence ID" value="MSS90150.1"/>
    <property type="molecule type" value="Genomic_DNA"/>
</dbReference>
<reference evidence="1 2" key="1">
    <citation type="submission" date="2019-08" db="EMBL/GenBank/DDBJ databases">
        <title>In-depth cultivation of the pig gut microbiome towards novel bacterial diversity and tailored functional studies.</title>
        <authorList>
            <person name="Wylensek D."/>
            <person name="Hitch T.C.A."/>
            <person name="Clavel T."/>
        </authorList>
    </citation>
    <scope>NUCLEOTIDE SEQUENCE [LARGE SCALE GENOMIC DNA]</scope>
    <source>
        <strain evidence="1 2">WCA-389-WT-23B</strain>
    </source>
</reference>
<dbReference type="GO" id="GO:0003677">
    <property type="term" value="F:DNA binding"/>
    <property type="evidence" value="ECO:0007669"/>
    <property type="project" value="UniProtKB-KW"/>
</dbReference>
<comment type="caution">
    <text evidence="1">The sequence shown here is derived from an EMBL/GenBank/DDBJ whole genome shotgun (WGS) entry which is preliminary data.</text>
</comment>
<proteinExistence type="predicted"/>
<dbReference type="AlphaFoldDB" id="A0A6N7WL68"/>
<evidence type="ECO:0000313" key="1">
    <source>
        <dbReference type="EMBL" id="MSS90150.1"/>
    </source>
</evidence>
<keyword evidence="2" id="KW-1185">Reference proteome</keyword>
<gene>
    <name evidence="1" type="ORF">FYJ45_18260</name>
</gene>
<dbReference type="Proteomes" id="UP000436047">
    <property type="component" value="Unassembled WGS sequence"/>
</dbReference>
<organism evidence="1 2">
    <name type="scientific">Eisenbergiella porci</name>
    <dbReference type="NCBI Taxonomy" id="2652274"/>
    <lineage>
        <taxon>Bacteria</taxon>
        <taxon>Bacillati</taxon>
        <taxon>Bacillota</taxon>
        <taxon>Clostridia</taxon>
        <taxon>Lachnospirales</taxon>
        <taxon>Lachnospiraceae</taxon>
        <taxon>Eisenbergiella</taxon>
    </lineage>
</organism>
<accession>A0A6N7WL68</accession>
<name>A0A6N7WL68_9FIRM</name>
<sequence length="80" mass="9227">MLVYHNFLNAMKSERVTFAQIGALLGCRYQTVSDIVNGETKSGFLYDDAILIQRVLFPKYNHEYLFSRINTETSELKSDT</sequence>
<evidence type="ECO:0000313" key="2">
    <source>
        <dbReference type="Proteomes" id="UP000436047"/>
    </source>
</evidence>
<keyword evidence="1" id="KW-0238">DNA-binding</keyword>